<dbReference type="PROSITE" id="PS51012">
    <property type="entry name" value="ABC_TM2"/>
    <property type="match status" value="1"/>
</dbReference>
<feature type="transmembrane region" description="Helical" evidence="6">
    <location>
        <begin position="187"/>
        <end position="204"/>
    </location>
</feature>
<keyword evidence="3 6" id="KW-1133">Transmembrane helix</keyword>
<keyword evidence="4 6" id="KW-0472">Membrane</keyword>
<dbReference type="Proteomes" id="UP001183629">
    <property type="component" value="Unassembled WGS sequence"/>
</dbReference>
<dbReference type="Pfam" id="PF01061">
    <property type="entry name" value="ABC2_membrane"/>
    <property type="match status" value="1"/>
</dbReference>
<feature type="transmembrane region" description="Helical" evidence="6">
    <location>
        <begin position="124"/>
        <end position="147"/>
    </location>
</feature>
<dbReference type="GO" id="GO:0140359">
    <property type="term" value="F:ABC-type transporter activity"/>
    <property type="evidence" value="ECO:0007669"/>
    <property type="project" value="InterPro"/>
</dbReference>
<comment type="subcellular location">
    <subcellularLocation>
        <location evidence="6">Cell membrane</location>
        <topology evidence="6">Multi-pass membrane protein</topology>
    </subcellularLocation>
    <subcellularLocation>
        <location evidence="1">Membrane</location>
        <topology evidence="1">Multi-pass membrane protein</topology>
    </subcellularLocation>
</comment>
<comment type="similarity">
    <text evidence="6">Belongs to the ABC-2 integral membrane protein family.</text>
</comment>
<feature type="transmembrane region" description="Helical" evidence="6">
    <location>
        <begin position="48"/>
        <end position="69"/>
    </location>
</feature>
<evidence type="ECO:0000256" key="4">
    <source>
        <dbReference type="ARBA" id="ARBA00023136"/>
    </source>
</evidence>
<evidence type="ECO:0000256" key="1">
    <source>
        <dbReference type="ARBA" id="ARBA00004141"/>
    </source>
</evidence>
<dbReference type="InterPro" id="IPR000412">
    <property type="entry name" value="ABC_2_transport"/>
</dbReference>
<dbReference type="InterPro" id="IPR047817">
    <property type="entry name" value="ABC2_TM_bact-type"/>
</dbReference>
<gene>
    <name evidence="8" type="ORF">J2S44_005465</name>
</gene>
<keyword evidence="2 6" id="KW-0812">Transmembrane</keyword>
<keyword evidence="6" id="KW-1003">Cell membrane</keyword>
<organism evidence="8 9">
    <name type="scientific">Catenuloplanes niger</name>
    <dbReference type="NCBI Taxonomy" id="587534"/>
    <lineage>
        <taxon>Bacteria</taxon>
        <taxon>Bacillati</taxon>
        <taxon>Actinomycetota</taxon>
        <taxon>Actinomycetes</taxon>
        <taxon>Micromonosporales</taxon>
        <taxon>Micromonosporaceae</taxon>
        <taxon>Catenuloplanes</taxon>
    </lineage>
</organism>
<reference evidence="8 9" key="1">
    <citation type="submission" date="2023-07" db="EMBL/GenBank/DDBJ databases">
        <title>Sequencing the genomes of 1000 actinobacteria strains.</title>
        <authorList>
            <person name="Klenk H.-P."/>
        </authorList>
    </citation>
    <scope>NUCLEOTIDE SEQUENCE [LARGE SCALE GENOMIC DNA]</scope>
    <source>
        <strain evidence="8 9">DSM 44711</strain>
    </source>
</reference>
<dbReference type="GO" id="GO:0043190">
    <property type="term" value="C:ATP-binding cassette (ABC) transporter complex"/>
    <property type="evidence" value="ECO:0007669"/>
    <property type="project" value="InterPro"/>
</dbReference>
<dbReference type="InterPro" id="IPR013525">
    <property type="entry name" value="ABC2_TM"/>
</dbReference>
<dbReference type="InterPro" id="IPR051784">
    <property type="entry name" value="Nod_factor_ABC_transporter"/>
</dbReference>
<dbReference type="PANTHER" id="PTHR43229">
    <property type="entry name" value="NODULATION PROTEIN J"/>
    <property type="match status" value="1"/>
</dbReference>
<feature type="domain" description="ABC transmembrane type-2" evidence="7">
    <location>
        <begin position="41"/>
        <end position="274"/>
    </location>
</feature>
<keyword evidence="5" id="KW-0046">Antibiotic resistance</keyword>
<dbReference type="GO" id="GO:0046677">
    <property type="term" value="P:response to antibiotic"/>
    <property type="evidence" value="ECO:0007669"/>
    <property type="project" value="UniProtKB-KW"/>
</dbReference>
<evidence type="ECO:0000313" key="8">
    <source>
        <dbReference type="EMBL" id="MDR7325215.1"/>
    </source>
</evidence>
<dbReference type="PANTHER" id="PTHR43229:SF2">
    <property type="entry name" value="NODULATION PROTEIN J"/>
    <property type="match status" value="1"/>
</dbReference>
<keyword evidence="6" id="KW-0813">Transport</keyword>
<dbReference type="RefSeq" id="WP_310419743.1">
    <property type="nucleotide sequence ID" value="NZ_JAVDYC010000001.1"/>
</dbReference>
<dbReference type="AlphaFoldDB" id="A0AAE3ZWN1"/>
<feature type="transmembrane region" description="Helical" evidence="6">
    <location>
        <begin position="81"/>
        <end position="103"/>
    </location>
</feature>
<evidence type="ECO:0000256" key="5">
    <source>
        <dbReference type="ARBA" id="ARBA00023251"/>
    </source>
</evidence>
<evidence type="ECO:0000256" key="2">
    <source>
        <dbReference type="ARBA" id="ARBA00022692"/>
    </source>
</evidence>
<sequence>MTTTMITVPPRPTNPLDRLRWALIDGWVVGRTNLYHWRRNPGLITQCLMYPVMTVVFGFVFGSAMVVAGGGSYREFLMPGLFGQTMMFGIITTMMVTSSATAKGMTDRFRTMPMAQTGVALGRCVADVVTSVFELTILVVCALLVGWRFHDGIGPALGALGLLLLFRFALVWAGIFFGLILPVEAVGAGYVPLLPLTMLANTFVSPTQMPPWLGAIAEWNPVSATVAACRELFGNPGVVGDSWAARHAMLLAFAWPAVIMLVFVPLSVWRYRNLER</sequence>
<evidence type="ECO:0000313" key="9">
    <source>
        <dbReference type="Proteomes" id="UP001183629"/>
    </source>
</evidence>
<comment type="caution">
    <text evidence="8">The sequence shown here is derived from an EMBL/GenBank/DDBJ whole genome shotgun (WGS) entry which is preliminary data.</text>
</comment>
<name>A0AAE3ZWN1_9ACTN</name>
<keyword evidence="9" id="KW-1185">Reference proteome</keyword>
<evidence type="ECO:0000256" key="6">
    <source>
        <dbReference type="RuleBase" id="RU361157"/>
    </source>
</evidence>
<feature type="transmembrane region" description="Helical" evidence="6">
    <location>
        <begin position="159"/>
        <end position="180"/>
    </location>
</feature>
<proteinExistence type="inferred from homology"/>
<accession>A0AAE3ZWN1</accession>
<feature type="transmembrane region" description="Helical" evidence="6">
    <location>
        <begin position="248"/>
        <end position="269"/>
    </location>
</feature>
<evidence type="ECO:0000259" key="7">
    <source>
        <dbReference type="PROSITE" id="PS51012"/>
    </source>
</evidence>
<dbReference type="PIRSF" id="PIRSF006648">
    <property type="entry name" value="DrrB"/>
    <property type="match status" value="1"/>
</dbReference>
<protein>
    <recommendedName>
        <fullName evidence="6">Transport permease protein</fullName>
    </recommendedName>
</protein>
<evidence type="ECO:0000256" key="3">
    <source>
        <dbReference type="ARBA" id="ARBA00022989"/>
    </source>
</evidence>
<dbReference type="EMBL" id="JAVDYC010000001">
    <property type="protein sequence ID" value="MDR7325215.1"/>
    <property type="molecule type" value="Genomic_DNA"/>
</dbReference>